<keyword evidence="5 12" id="KW-0863">Zinc-finger</keyword>
<dbReference type="InterPro" id="IPR013088">
    <property type="entry name" value="Znf_NHR/GATA"/>
</dbReference>
<evidence type="ECO:0000256" key="6">
    <source>
        <dbReference type="ARBA" id="ARBA00022833"/>
    </source>
</evidence>
<dbReference type="AlphaFoldDB" id="A0A452R870"/>
<feature type="compositionally biased region" description="Basic residues" evidence="13">
    <location>
        <begin position="1"/>
        <end position="22"/>
    </location>
</feature>
<evidence type="ECO:0000256" key="9">
    <source>
        <dbReference type="ARBA" id="ARBA00023163"/>
    </source>
</evidence>
<dbReference type="Gene3D" id="3.30.50.10">
    <property type="entry name" value="Erythroid Transcription Factor GATA-1, subunit A"/>
    <property type="match status" value="1"/>
</dbReference>
<dbReference type="PROSITE" id="PS00031">
    <property type="entry name" value="NUCLEAR_REC_DBD_1"/>
    <property type="match status" value="1"/>
</dbReference>
<evidence type="ECO:0000259" key="15">
    <source>
        <dbReference type="PROSITE" id="PS51843"/>
    </source>
</evidence>
<dbReference type="Ensembl" id="ENSUAMT00000016656.1">
    <property type="protein sequence ID" value="ENSUAMP00000014853.1"/>
    <property type="gene ID" value="ENSUAMG00000011816.1"/>
</dbReference>
<keyword evidence="7 12" id="KW-0805">Transcription regulation</keyword>
<evidence type="ECO:0000256" key="2">
    <source>
        <dbReference type="ARBA" id="ARBA00008092"/>
    </source>
</evidence>
<keyword evidence="11 12" id="KW-0539">Nucleus</keyword>
<keyword evidence="17" id="KW-1185">Reference proteome</keyword>
<reference evidence="16" key="2">
    <citation type="submission" date="2025-08" db="UniProtKB">
        <authorList>
            <consortium name="Ensembl"/>
        </authorList>
    </citation>
    <scope>IDENTIFICATION</scope>
</reference>
<dbReference type="GO" id="GO:0000978">
    <property type="term" value="F:RNA polymerase II cis-regulatory region sequence-specific DNA binding"/>
    <property type="evidence" value="ECO:0007669"/>
    <property type="project" value="TreeGrafter"/>
</dbReference>
<keyword evidence="4 12" id="KW-0479">Metal-binding</keyword>
<dbReference type="InterPro" id="IPR001628">
    <property type="entry name" value="Znf_hrmn_rcpt"/>
</dbReference>
<evidence type="ECO:0000256" key="11">
    <source>
        <dbReference type="ARBA" id="ARBA00023242"/>
    </source>
</evidence>
<protein>
    <submittedName>
        <fullName evidence="16">RAR related orphan receptor B</fullName>
    </submittedName>
</protein>
<name>A0A452R870_URSAM</name>
<dbReference type="FunFam" id="3.30.50.10:FF:000003">
    <property type="entry name" value="Nuclear orphan receptor ROR-beta"/>
    <property type="match status" value="1"/>
</dbReference>
<evidence type="ECO:0000256" key="8">
    <source>
        <dbReference type="ARBA" id="ARBA00023125"/>
    </source>
</evidence>
<keyword evidence="9 12" id="KW-0804">Transcription</keyword>
<proteinExistence type="inferred from homology"/>
<evidence type="ECO:0000256" key="10">
    <source>
        <dbReference type="ARBA" id="ARBA00023170"/>
    </source>
</evidence>
<dbReference type="GeneTree" id="ENSGT00940000157708"/>
<dbReference type="Pfam" id="PF00104">
    <property type="entry name" value="Hormone_recep"/>
    <property type="match status" value="1"/>
</dbReference>
<keyword evidence="3" id="KW-0217">Developmental protein</keyword>
<comment type="subcellular location">
    <subcellularLocation>
        <location evidence="1 12">Nucleus</location>
    </subcellularLocation>
</comment>
<keyword evidence="10 12" id="KW-0675">Receptor</keyword>
<dbReference type="InterPro" id="IPR001723">
    <property type="entry name" value="Nuclear_hrmn_rcpt"/>
</dbReference>
<dbReference type="SUPFAM" id="SSF57716">
    <property type="entry name" value="Glucocorticoid receptor-like (DNA-binding domain)"/>
    <property type="match status" value="1"/>
</dbReference>
<dbReference type="SMART" id="SM00399">
    <property type="entry name" value="ZnF_C4"/>
    <property type="match status" value="1"/>
</dbReference>
<dbReference type="PANTHER" id="PTHR45805:SF6">
    <property type="entry name" value="NUCLEAR RECEPTOR ROR-BETA"/>
    <property type="match status" value="1"/>
</dbReference>
<evidence type="ECO:0000313" key="17">
    <source>
        <dbReference type="Proteomes" id="UP000291022"/>
    </source>
</evidence>
<organism evidence="16 17">
    <name type="scientific">Ursus americanus</name>
    <name type="common">American black bear</name>
    <name type="synonym">Euarctos americanus</name>
    <dbReference type="NCBI Taxonomy" id="9643"/>
    <lineage>
        <taxon>Eukaryota</taxon>
        <taxon>Metazoa</taxon>
        <taxon>Chordata</taxon>
        <taxon>Craniata</taxon>
        <taxon>Vertebrata</taxon>
        <taxon>Euteleostomi</taxon>
        <taxon>Mammalia</taxon>
        <taxon>Eutheria</taxon>
        <taxon>Laurasiatheria</taxon>
        <taxon>Carnivora</taxon>
        <taxon>Caniformia</taxon>
        <taxon>Ursidae</taxon>
        <taxon>Ursus</taxon>
    </lineage>
</organism>
<evidence type="ECO:0000256" key="7">
    <source>
        <dbReference type="ARBA" id="ARBA00023015"/>
    </source>
</evidence>
<evidence type="ECO:0000256" key="13">
    <source>
        <dbReference type="SAM" id="MobiDB-lite"/>
    </source>
</evidence>
<dbReference type="PANTHER" id="PTHR45805">
    <property type="entry name" value="NUCLEAR HORMONE RECEPTOR HR3-RELATED"/>
    <property type="match status" value="1"/>
</dbReference>
<evidence type="ECO:0000259" key="14">
    <source>
        <dbReference type="PROSITE" id="PS51030"/>
    </source>
</evidence>
<dbReference type="Proteomes" id="UP000291022">
    <property type="component" value="Unassembled WGS sequence"/>
</dbReference>
<dbReference type="CDD" id="cd06968">
    <property type="entry name" value="NR_DBD_ROR"/>
    <property type="match status" value="1"/>
</dbReference>
<feature type="domain" description="Nuclear receptor" evidence="14">
    <location>
        <begin position="86"/>
        <end position="161"/>
    </location>
</feature>
<dbReference type="GO" id="GO:0008270">
    <property type="term" value="F:zinc ion binding"/>
    <property type="evidence" value="ECO:0007669"/>
    <property type="project" value="UniProtKB-KW"/>
</dbReference>
<dbReference type="SUPFAM" id="SSF48508">
    <property type="entry name" value="Nuclear receptor ligand-binding domain"/>
    <property type="match status" value="1"/>
</dbReference>
<dbReference type="GO" id="GO:0004879">
    <property type="term" value="F:nuclear receptor activity"/>
    <property type="evidence" value="ECO:0007669"/>
    <property type="project" value="InterPro"/>
</dbReference>
<dbReference type="PROSITE" id="PS51843">
    <property type="entry name" value="NR_LBD"/>
    <property type="match status" value="1"/>
</dbReference>
<dbReference type="InterPro" id="IPR003079">
    <property type="entry name" value="ROR_rcpt"/>
</dbReference>
<evidence type="ECO:0000256" key="5">
    <source>
        <dbReference type="ARBA" id="ARBA00022771"/>
    </source>
</evidence>
<dbReference type="Pfam" id="PF00105">
    <property type="entry name" value="zf-C4"/>
    <property type="match status" value="1"/>
</dbReference>
<dbReference type="STRING" id="9643.ENSUAMP00000014853"/>
<dbReference type="PRINTS" id="PR01293">
    <property type="entry name" value="RORNUCRECPTR"/>
</dbReference>
<dbReference type="SMART" id="SM00430">
    <property type="entry name" value="HOLI"/>
    <property type="match status" value="1"/>
</dbReference>
<evidence type="ECO:0000313" key="16">
    <source>
        <dbReference type="Ensembl" id="ENSUAMP00000014853.1"/>
    </source>
</evidence>
<dbReference type="GO" id="GO:0008502">
    <property type="term" value="F:melatonin receptor activity"/>
    <property type="evidence" value="ECO:0007669"/>
    <property type="project" value="TreeGrafter"/>
</dbReference>
<evidence type="ECO:0000256" key="1">
    <source>
        <dbReference type="ARBA" id="ARBA00004123"/>
    </source>
</evidence>
<reference evidence="17" key="1">
    <citation type="submission" date="2016-06" db="EMBL/GenBank/DDBJ databases">
        <title>De novo assembly and RNA-Seq shows season-dependent expression and editing in black bear kidneys.</title>
        <authorList>
            <person name="Korstanje R."/>
            <person name="Srivastava A."/>
            <person name="Sarsani V.K."/>
            <person name="Sheehan S.M."/>
            <person name="Seger R.L."/>
            <person name="Barter M.E."/>
            <person name="Lindqvist C."/>
            <person name="Brody L.C."/>
            <person name="Mullikin J.C."/>
        </authorList>
    </citation>
    <scope>NUCLEOTIDE SEQUENCE [LARGE SCALE GENOMIC DNA]</scope>
</reference>
<evidence type="ECO:0000256" key="3">
    <source>
        <dbReference type="ARBA" id="ARBA00022473"/>
    </source>
</evidence>
<keyword evidence="8 12" id="KW-0238">DNA-binding</keyword>
<dbReference type="PRINTS" id="PR00398">
    <property type="entry name" value="STRDHORMONER"/>
</dbReference>
<evidence type="ECO:0000256" key="12">
    <source>
        <dbReference type="RuleBase" id="RU004334"/>
    </source>
</evidence>
<dbReference type="GO" id="GO:0005654">
    <property type="term" value="C:nucleoplasm"/>
    <property type="evidence" value="ECO:0007669"/>
    <property type="project" value="Ensembl"/>
</dbReference>
<reference evidence="16" key="3">
    <citation type="submission" date="2025-09" db="UniProtKB">
        <authorList>
            <consortium name="Ensembl"/>
        </authorList>
    </citation>
    <scope>IDENTIFICATION</scope>
</reference>
<sequence length="502" mass="56627">MNKVLKTKNSKYFKRRKKRKTKQTVADGCPFTQKKRQEAIQIVAGDPPSPGSQTLRSSWGEVGRGTGEQKEEAQNLSFPLSAQIEVIPCKICGDKSSGIHYGVITCEGCKGFFRRSQQNNASYSCPRQRNCLIDRTNRNRCQHCRLQKCLALGMSRDAVKFGRMSKKQRDSLYAEVQKHQQRLQEQRQQQSGEAEALARVYSGSVSNGLGSLNSEAGGTYANGHVIDLPKSEGYYSVDSGQPSPDQSGLDMTGIKQIKQEPIYDLTSVPNLFTYSSFNNGQLAPGITMTEIDRIAQNIIKSHLETCQYTMEELHQLAWQTHTYEEIKAYQSKSREALWQQCAIQVTHAIQYVVEFAKRITGFMELCQNDQILLLKSGSDDLVNEAFDFAKNLCSLQLTEEEIALFSSAVLISPDRAWLIEPRKVQKLQEKIYFALQHVIQKNHLDDETLAKLIAKIPTITAVCNLHGEKLQVFKQSHPDIVNTLFPPLYKELFNPDCATVCK</sequence>
<gene>
    <name evidence="16" type="primary">RORB</name>
</gene>
<dbReference type="InterPro" id="IPR044101">
    <property type="entry name" value="NR_DBD_ROR"/>
</dbReference>
<accession>A0A452R870</accession>
<feature type="region of interest" description="Disordered" evidence="13">
    <location>
        <begin position="43"/>
        <end position="74"/>
    </location>
</feature>
<keyword evidence="6 12" id="KW-0862">Zinc</keyword>
<dbReference type="PRINTS" id="PR00047">
    <property type="entry name" value="STROIDFINGER"/>
</dbReference>
<evidence type="ECO:0000256" key="4">
    <source>
        <dbReference type="ARBA" id="ARBA00022723"/>
    </source>
</evidence>
<dbReference type="Gene3D" id="1.10.565.10">
    <property type="entry name" value="Retinoid X Receptor"/>
    <property type="match status" value="2"/>
</dbReference>
<feature type="domain" description="NR LBD" evidence="15">
    <location>
        <begin position="290"/>
        <end position="492"/>
    </location>
</feature>
<dbReference type="PROSITE" id="PS51030">
    <property type="entry name" value="NUCLEAR_REC_DBD_2"/>
    <property type="match status" value="1"/>
</dbReference>
<feature type="region of interest" description="Disordered" evidence="13">
    <location>
        <begin position="1"/>
        <end position="25"/>
    </location>
</feature>
<dbReference type="InterPro" id="IPR000536">
    <property type="entry name" value="Nucl_hrmn_rcpt_lig-bd"/>
</dbReference>
<comment type="similarity">
    <text evidence="2">Belongs to the nuclear hormone receptor family. NR1 subfamily.</text>
</comment>
<dbReference type="InterPro" id="IPR035500">
    <property type="entry name" value="NHR-like_dom_sf"/>
</dbReference>